<keyword evidence="2" id="KW-1185">Reference proteome</keyword>
<evidence type="ECO:0000313" key="2">
    <source>
        <dbReference type="Proteomes" id="UP000066737"/>
    </source>
</evidence>
<reference evidence="2" key="1">
    <citation type="journal article" date="2016" name="Environ. Microbiol.">
        <title>The complete genome of a viable archaeum isolated from 123-million-year-old rock salt.</title>
        <authorList>
            <person name="Jaakkola S.T."/>
            <person name="Pfeiffer F."/>
            <person name="Ravantti J.J."/>
            <person name="Guo Q."/>
            <person name="Liu Y."/>
            <person name="Chen X."/>
            <person name="Ma H."/>
            <person name="Yang C."/>
            <person name="Oksanen H.M."/>
            <person name="Bamford D.H."/>
        </authorList>
    </citation>
    <scope>NUCLEOTIDE SEQUENCE</scope>
    <source>
        <strain evidence="2">JI20-1</strain>
        <plasmid evidence="2">Plasmid pSTJ002</plasmid>
    </source>
</reference>
<dbReference type="RefSeq" id="WP_082687297.1">
    <property type="nucleotide sequence ID" value="NZ_LN831304.1"/>
</dbReference>
<sequence length="380" mass="43094">MPEYKNQHYVPKHYLQGWAKDEKISVYHIEDGQIPVKTSISNVCSEDYLYGNATHVEQELQKIEGLHQEPLEALRSGNYLTEMNRRERLLLLSFIGTQRTRHKRVRADIDAGDGILREGFRIDMEDGVYDDRIEWKDHIDSVDDKQDSLVDAAALGIHLNMILQGIFGFLVFGDLDGVMLRNPGGGEFLFSDTPIVLDNPAFKSSGGAGLVEGGLQIYCPIDPKRVLFLYDPRVYSVDSNYRGQVLLKSREAVDEVNLMQFHNAENIVLHDSCSEDYLDSLAERMDEYRSREGHVAEIEVDGEIEEVPSIPSHQVPAKSPNIPGCTRRNTRYVEERKRTQKKKMEQVVGSIYRDAFGAADVAVLLAIRKMNEYVGSSEKV</sequence>
<dbReference type="AlphaFoldDB" id="A0A0U5H916"/>
<organism evidence="1 2">
    <name type="scientific">Halobacterium hubeiense</name>
    <dbReference type="NCBI Taxonomy" id="1407499"/>
    <lineage>
        <taxon>Archaea</taxon>
        <taxon>Methanobacteriati</taxon>
        <taxon>Methanobacteriota</taxon>
        <taxon>Stenosarchaea group</taxon>
        <taxon>Halobacteria</taxon>
        <taxon>Halobacteriales</taxon>
        <taxon>Halobacteriaceae</taxon>
        <taxon>Halobacterium</taxon>
    </lineage>
</organism>
<dbReference type="GeneID" id="32029160"/>
<gene>
    <name evidence="1" type="ORF">HHUB_5053</name>
</gene>
<protein>
    <submittedName>
        <fullName evidence="1">DUF4238 family protein</fullName>
    </submittedName>
</protein>
<name>A0A0U5H916_9EURY</name>
<dbReference type="Proteomes" id="UP000066737">
    <property type="component" value="Plasmid pSTJ002"/>
</dbReference>
<dbReference type="EMBL" id="LN831304">
    <property type="protein sequence ID" value="CQH64516.1"/>
    <property type="molecule type" value="Genomic_DNA"/>
</dbReference>
<dbReference type="KEGG" id="hhb:Hhub_5053"/>
<dbReference type="InterPro" id="IPR025332">
    <property type="entry name" value="DUF4238"/>
</dbReference>
<dbReference type="Pfam" id="PF14022">
    <property type="entry name" value="DUF4238"/>
    <property type="match status" value="1"/>
</dbReference>
<evidence type="ECO:0000313" key="1">
    <source>
        <dbReference type="EMBL" id="CQH64516.1"/>
    </source>
</evidence>
<geneLocation type="plasmid" evidence="2">
    <name>pSTJ002</name>
</geneLocation>
<accession>A0A0U5H916</accession>
<proteinExistence type="predicted"/>
<dbReference type="OrthoDB" id="275776at2157"/>